<dbReference type="InterPro" id="IPR011306">
    <property type="entry name" value="Prd_NiFe_hyd_3_EhaA"/>
</dbReference>
<comment type="function">
    <text evidence="9">One of the integral membrane subunits of multisubunit membrane-bound [NiFe]-hydrogenase eha. Eha is predicted to form large electron transfer complex and might catalyze energy-driven reduction of low-potential redox carriers.</text>
</comment>
<protein>
    <recommendedName>
        <fullName evidence="4">Probable [NiFe]-hydrogenase-type-3 Eha complex membrane subunit A</fullName>
    </recommendedName>
</protein>
<accession>A0A9E4ZX78</accession>
<keyword evidence="6 10" id="KW-0812">Transmembrane</keyword>
<comment type="caution">
    <text evidence="11">The sequence shown here is derived from an EMBL/GenBank/DDBJ whole genome shotgun (WGS) entry which is preliminary data.</text>
</comment>
<comment type="subcellular location">
    <subcellularLocation>
        <location evidence="1">Cell membrane</location>
        <topology evidence="1">Multi-pass membrane protein</topology>
    </subcellularLocation>
</comment>
<keyword evidence="8 10" id="KW-0472">Membrane</keyword>
<comment type="similarity">
    <text evidence="2">Belongs to the EhaA family.</text>
</comment>
<evidence type="ECO:0000256" key="5">
    <source>
        <dbReference type="ARBA" id="ARBA00022475"/>
    </source>
</evidence>
<evidence type="ECO:0000256" key="1">
    <source>
        <dbReference type="ARBA" id="ARBA00004651"/>
    </source>
</evidence>
<proteinExistence type="inferred from homology"/>
<dbReference type="Proteomes" id="UP001068021">
    <property type="component" value="Unassembled WGS sequence"/>
</dbReference>
<sequence>MKVKTFIYLVDHLFIMIIHVDIVTVLSYVLAVISAIIVGFILRLPLLPERPMRDSWTISIIFPTIIIALGLSAMVFELGWNGMIVGIVTGVLSALISKYLLEKILPPHTDLIGGESGE</sequence>
<evidence type="ECO:0000256" key="8">
    <source>
        <dbReference type="ARBA" id="ARBA00023136"/>
    </source>
</evidence>
<dbReference type="Pfam" id="PF17367">
    <property type="entry name" value="NiFe_hyd_3_EhaA"/>
    <property type="match status" value="1"/>
</dbReference>
<comment type="subunit">
    <text evidence="3">Putative multisubunit membrane-bound [NiFe]-hydrogenase eha is composed of at least 20 subunits.</text>
</comment>
<evidence type="ECO:0000313" key="12">
    <source>
        <dbReference type="Proteomes" id="UP001068021"/>
    </source>
</evidence>
<keyword evidence="12" id="KW-1185">Reference proteome</keyword>
<keyword evidence="5" id="KW-1003">Cell membrane</keyword>
<evidence type="ECO:0000256" key="10">
    <source>
        <dbReference type="SAM" id="Phobius"/>
    </source>
</evidence>
<keyword evidence="7 10" id="KW-1133">Transmembrane helix</keyword>
<dbReference type="AlphaFoldDB" id="A0A9E4ZX78"/>
<evidence type="ECO:0000256" key="9">
    <source>
        <dbReference type="ARBA" id="ARBA00024740"/>
    </source>
</evidence>
<evidence type="ECO:0000256" key="4">
    <source>
        <dbReference type="ARBA" id="ARBA00020465"/>
    </source>
</evidence>
<feature type="transmembrane region" description="Helical" evidence="10">
    <location>
        <begin position="12"/>
        <end position="44"/>
    </location>
</feature>
<reference evidence="11" key="1">
    <citation type="submission" date="2022-12" db="EMBL/GenBank/DDBJ databases">
        <title>Reclassification of two methanogenic archaea species isolated from the Kolyma lowland permafrost.</title>
        <authorList>
            <person name="Trubitsyn V.E."/>
            <person name="Rivkina E.M."/>
            <person name="Shcherbakova V.A."/>
        </authorList>
    </citation>
    <scope>NUCLEOTIDE SEQUENCE</scope>
    <source>
        <strain evidence="11">M2</strain>
    </source>
</reference>
<gene>
    <name evidence="11" type="ORF">O3H54_15135</name>
</gene>
<evidence type="ECO:0000256" key="6">
    <source>
        <dbReference type="ARBA" id="ARBA00022692"/>
    </source>
</evidence>
<evidence type="ECO:0000256" key="7">
    <source>
        <dbReference type="ARBA" id="ARBA00022989"/>
    </source>
</evidence>
<evidence type="ECO:0000313" key="11">
    <source>
        <dbReference type="EMBL" id="MCZ3367222.1"/>
    </source>
</evidence>
<name>A0A9E4ZX78_9EURY</name>
<organism evidence="11 12">
    <name type="scientific">Methanobacterium veterum</name>
    <dbReference type="NCBI Taxonomy" id="408577"/>
    <lineage>
        <taxon>Archaea</taxon>
        <taxon>Methanobacteriati</taxon>
        <taxon>Methanobacteriota</taxon>
        <taxon>Methanomada group</taxon>
        <taxon>Methanobacteria</taxon>
        <taxon>Methanobacteriales</taxon>
        <taxon>Methanobacteriaceae</taxon>
        <taxon>Methanobacterium</taxon>
    </lineage>
</organism>
<evidence type="ECO:0000256" key="3">
    <source>
        <dbReference type="ARBA" id="ARBA00011090"/>
    </source>
</evidence>
<feature type="transmembrane region" description="Helical" evidence="10">
    <location>
        <begin position="82"/>
        <end position="101"/>
    </location>
</feature>
<evidence type="ECO:0000256" key="2">
    <source>
        <dbReference type="ARBA" id="ARBA00007910"/>
    </source>
</evidence>
<dbReference type="EMBL" id="JAPVER010000020">
    <property type="protein sequence ID" value="MCZ3367222.1"/>
    <property type="molecule type" value="Genomic_DNA"/>
</dbReference>
<dbReference type="GO" id="GO:0005886">
    <property type="term" value="C:plasma membrane"/>
    <property type="evidence" value="ECO:0007669"/>
    <property type="project" value="UniProtKB-SubCell"/>
</dbReference>
<feature type="transmembrane region" description="Helical" evidence="10">
    <location>
        <begin position="56"/>
        <end position="76"/>
    </location>
</feature>